<proteinExistence type="predicted"/>
<dbReference type="VEuPathDB" id="FungiDB:CH63R_13340"/>
<evidence type="ECO:0000256" key="1">
    <source>
        <dbReference type="SAM" id="MobiDB-lite"/>
    </source>
</evidence>
<dbReference type="Proteomes" id="UP000092177">
    <property type="component" value="Chromosome 9"/>
</dbReference>
<protein>
    <submittedName>
        <fullName evidence="2">Uncharacterized protein</fullName>
    </submittedName>
</protein>
<dbReference type="AlphaFoldDB" id="A0A1B7XWR7"/>
<evidence type="ECO:0000313" key="2">
    <source>
        <dbReference type="EMBL" id="OBR04213.1"/>
    </source>
</evidence>
<reference evidence="3" key="1">
    <citation type="journal article" date="2017" name="BMC Genomics">
        <title>Gapless genome assembly of Colletotrichum higginsianum reveals chromosome structure and association of transposable elements with secondary metabolite gene clusters.</title>
        <authorList>
            <person name="Dallery J.-F."/>
            <person name="Lapalu N."/>
            <person name="Zampounis A."/>
            <person name="Pigne S."/>
            <person name="Luyten I."/>
            <person name="Amselem J."/>
            <person name="Wittenberg A.H.J."/>
            <person name="Zhou S."/>
            <person name="de Queiroz M.V."/>
            <person name="Robin G.P."/>
            <person name="Auger A."/>
            <person name="Hainaut M."/>
            <person name="Henrissat B."/>
            <person name="Kim K.-T."/>
            <person name="Lee Y.-H."/>
            <person name="Lespinet O."/>
            <person name="Schwartz D.C."/>
            <person name="Thon M.R."/>
            <person name="O'Connell R.J."/>
        </authorList>
    </citation>
    <scope>NUCLEOTIDE SEQUENCE [LARGE SCALE GENOMIC DNA]</scope>
    <source>
        <strain evidence="3">IMI 349063</strain>
    </source>
</reference>
<name>A0A1B7XWR7_COLHI</name>
<sequence length="166" mass="18187">MEKREDNREARELCGSLMFPILSCNLSGASHGGYLHDSEDGSALTVSQKYPRQKDADPESRKRTKASVAVMMTAADSLTAAAGVRSTQSHGSPNRPRKIEANAAHLRQIPIYTKSSADRDTSGLNNLQVGPRSAMKRQSMPIVPESKVHDVLEAVPKIEIHHVEHH</sequence>
<dbReference type="GeneID" id="28872421"/>
<keyword evidence="3" id="KW-1185">Reference proteome</keyword>
<dbReference type="KEGG" id="chig:CH63R_13340"/>
<feature type="region of interest" description="Disordered" evidence="1">
    <location>
        <begin position="47"/>
        <end position="66"/>
    </location>
</feature>
<feature type="compositionally biased region" description="Basic and acidic residues" evidence="1">
    <location>
        <begin position="52"/>
        <end position="61"/>
    </location>
</feature>
<accession>A0A1B7XWR7</accession>
<dbReference type="EMBL" id="LTAN01000009">
    <property type="protein sequence ID" value="OBR04213.1"/>
    <property type="molecule type" value="Genomic_DNA"/>
</dbReference>
<evidence type="ECO:0000313" key="3">
    <source>
        <dbReference type="Proteomes" id="UP000092177"/>
    </source>
</evidence>
<organism evidence="2 3">
    <name type="scientific">Colletotrichum higginsianum (strain IMI 349063)</name>
    <name type="common">Crucifer anthracnose fungus</name>
    <dbReference type="NCBI Taxonomy" id="759273"/>
    <lineage>
        <taxon>Eukaryota</taxon>
        <taxon>Fungi</taxon>
        <taxon>Dikarya</taxon>
        <taxon>Ascomycota</taxon>
        <taxon>Pezizomycotina</taxon>
        <taxon>Sordariomycetes</taxon>
        <taxon>Hypocreomycetidae</taxon>
        <taxon>Glomerellales</taxon>
        <taxon>Glomerellaceae</taxon>
        <taxon>Colletotrichum</taxon>
        <taxon>Colletotrichum destructivum species complex</taxon>
    </lineage>
</organism>
<dbReference type="RefSeq" id="XP_018152731.1">
    <property type="nucleotide sequence ID" value="XM_018308314.1"/>
</dbReference>
<feature type="region of interest" description="Disordered" evidence="1">
    <location>
        <begin position="116"/>
        <end position="137"/>
    </location>
</feature>
<gene>
    <name evidence="2" type="ORF">CH63R_13340</name>
</gene>
<comment type="caution">
    <text evidence="2">The sequence shown here is derived from an EMBL/GenBank/DDBJ whole genome shotgun (WGS) entry which is preliminary data.</text>
</comment>